<organism evidence="2">
    <name type="scientific">Picornavirales sp</name>
    <dbReference type="NCBI Taxonomy" id="1955153"/>
    <lineage>
        <taxon>Viruses</taxon>
        <taxon>Riboviria</taxon>
        <taxon>Orthornavirae</taxon>
        <taxon>Pisuviricota</taxon>
        <taxon>Pisoniviricetes</taxon>
        <taxon>Picornavirales</taxon>
    </lineage>
</organism>
<name>A0A514DBC4_9VIRU</name>
<evidence type="ECO:0000256" key="1">
    <source>
        <dbReference type="SAM" id="Phobius"/>
    </source>
</evidence>
<keyword evidence="1" id="KW-1133">Transmembrane helix</keyword>
<keyword evidence="1" id="KW-0472">Membrane</keyword>
<keyword evidence="1" id="KW-0812">Transmembrane</keyword>
<sequence>MIFLLLFQLMLVLFLLIYPYLIQSMVEQNNIKFISVLSIVYLLSMAIVELF</sequence>
<accession>A0A514DBC4</accession>
<dbReference type="EMBL" id="MN035859">
    <property type="protein sequence ID" value="QDH90899.1"/>
    <property type="molecule type" value="Genomic_RNA"/>
</dbReference>
<proteinExistence type="predicted"/>
<evidence type="ECO:0000313" key="2">
    <source>
        <dbReference type="EMBL" id="QDH90899.1"/>
    </source>
</evidence>
<gene>
    <name evidence="2" type="ORF">H2RhizoLitter491361_000002</name>
</gene>
<feature type="transmembrane region" description="Helical" evidence="1">
    <location>
        <begin position="29"/>
        <end position="48"/>
    </location>
</feature>
<reference evidence="2" key="1">
    <citation type="submission" date="2019-05" db="EMBL/GenBank/DDBJ databases">
        <title>Metatranscriptomic reconstruction reveals RNA viruses with the potential to shape carbon cycling in soil.</title>
        <authorList>
            <person name="Starr E.P."/>
            <person name="Nuccio E."/>
            <person name="Pett-Ridge J."/>
            <person name="Banfield J.F."/>
            <person name="Firestone M.K."/>
        </authorList>
    </citation>
    <scope>NUCLEOTIDE SEQUENCE</scope>
    <source>
        <strain evidence="2">H2_Rhizo_Litter_49_scaffold_1361</strain>
    </source>
</reference>
<protein>
    <submittedName>
        <fullName evidence="2">Uncharacterized protein</fullName>
    </submittedName>
</protein>